<keyword evidence="7" id="KW-1185">Reference proteome</keyword>
<keyword evidence="4" id="KW-0969">Cilium</keyword>
<sequence>MATAAAGAASAELDLTNSHLQTLESVDIHEGLTALDLTANRLKDIDPRILALKGLRSLNFRQNLLTDVSAWDACSCKDTLEDLEFRDNQLTAIPPLSGFKALRRLEFSYNEIRSMGPVSSLACAPLQELYVASNKVPTIEGLSELTRLTVLELGSNRIRQIEGLEGQGALAELWLGRNRIPKIEGLGHLTNLVRISLQSNRLESMLGLEGCTSLQELYLSHNGIARLEGLSTLTRLKVLDVSNNRIAAVENLTPLTALEDLWLNDNLIPGLDGLAAALAAQRGTLTTVYFSGNPCAKDPGYRATLLELLPRLEQLDDAVLSGKG</sequence>
<accession>A0A2V0P9P0</accession>
<keyword evidence="5" id="KW-0966">Cell projection</keyword>
<protein>
    <submittedName>
        <fullName evidence="6">Uncharacterized protein</fullName>
    </submittedName>
</protein>
<dbReference type="Proteomes" id="UP000247498">
    <property type="component" value="Unassembled WGS sequence"/>
</dbReference>
<dbReference type="FunFam" id="3.80.10.10:FF:000312">
    <property type="entry name" value="Protein phosphatases pp1 regulatory subunit, putative"/>
    <property type="match status" value="1"/>
</dbReference>
<dbReference type="Pfam" id="PF13855">
    <property type="entry name" value="LRR_8"/>
    <property type="match status" value="1"/>
</dbReference>
<dbReference type="InterPro" id="IPR032675">
    <property type="entry name" value="LRR_dom_sf"/>
</dbReference>
<organism evidence="6 7">
    <name type="scientific">Raphidocelis subcapitata</name>
    <dbReference type="NCBI Taxonomy" id="307507"/>
    <lineage>
        <taxon>Eukaryota</taxon>
        <taxon>Viridiplantae</taxon>
        <taxon>Chlorophyta</taxon>
        <taxon>core chlorophytes</taxon>
        <taxon>Chlorophyceae</taxon>
        <taxon>CS clade</taxon>
        <taxon>Sphaeropleales</taxon>
        <taxon>Selenastraceae</taxon>
        <taxon>Raphidocelis</taxon>
    </lineage>
</organism>
<gene>
    <name evidence="6" type="ORF">Rsub_08644</name>
</gene>
<comment type="subcellular location">
    <subcellularLocation>
        <location evidence="1">Cytoplasm</location>
        <location evidence="1">Cytoskeleton</location>
        <location evidence="1">Cilium axoneme</location>
    </subcellularLocation>
</comment>
<dbReference type="InterPro" id="IPR003591">
    <property type="entry name" value="Leu-rich_rpt_typical-subtyp"/>
</dbReference>
<dbReference type="Pfam" id="PF12799">
    <property type="entry name" value="LRR_4"/>
    <property type="match status" value="2"/>
</dbReference>
<dbReference type="AlphaFoldDB" id="A0A2V0P9P0"/>
<dbReference type="GO" id="GO:0005930">
    <property type="term" value="C:axoneme"/>
    <property type="evidence" value="ECO:0007669"/>
    <property type="project" value="UniProtKB-SubCell"/>
</dbReference>
<keyword evidence="3" id="KW-0677">Repeat</keyword>
<dbReference type="InterPro" id="IPR050576">
    <property type="entry name" value="Cilia_flagella_integrity"/>
</dbReference>
<evidence type="ECO:0000256" key="2">
    <source>
        <dbReference type="ARBA" id="ARBA00022614"/>
    </source>
</evidence>
<dbReference type="InParanoid" id="A0A2V0P9P0"/>
<dbReference type="PANTHER" id="PTHR45973">
    <property type="entry name" value="PROTEIN PHOSPHATASE 1 REGULATORY SUBUNIT SDS22-RELATED"/>
    <property type="match status" value="1"/>
</dbReference>
<dbReference type="SMART" id="SM00369">
    <property type="entry name" value="LRR_TYP"/>
    <property type="match status" value="6"/>
</dbReference>
<dbReference type="OrthoDB" id="266138at2759"/>
<dbReference type="STRING" id="307507.A0A2V0P9P0"/>
<dbReference type="InterPro" id="IPR025875">
    <property type="entry name" value="Leu-rich_rpt_4"/>
</dbReference>
<evidence type="ECO:0000256" key="1">
    <source>
        <dbReference type="ARBA" id="ARBA00004430"/>
    </source>
</evidence>
<comment type="caution">
    <text evidence="6">The sequence shown here is derived from an EMBL/GenBank/DDBJ whole genome shotgun (WGS) entry which is preliminary data.</text>
</comment>
<evidence type="ECO:0000313" key="6">
    <source>
        <dbReference type="EMBL" id="GBF95662.1"/>
    </source>
</evidence>
<evidence type="ECO:0000256" key="3">
    <source>
        <dbReference type="ARBA" id="ARBA00022737"/>
    </source>
</evidence>
<dbReference type="EMBL" id="BDRX01000068">
    <property type="protein sequence ID" value="GBF95662.1"/>
    <property type="molecule type" value="Genomic_DNA"/>
</dbReference>
<evidence type="ECO:0000256" key="4">
    <source>
        <dbReference type="ARBA" id="ARBA00023069"/>
    </source>
</evidence>
<evidence type="ECO:0000256" key="5">
    <source>
        <dbReference type="ARBA" id="ARBA00023273"/>
    </source>
</evidence>
<dbReference type="PRINTS" id="PR00019">
    <property type="entry name" value="LEURICHRPT"/>
</dbReference>
<dbReference type="SMART" id="SM00365">
    <property type="entry name" value="LRR_SD22"/>
    <property type="match status" value="10"/>
</dbReference>
<dbReference type="InterPro" id="IPR001611">
    <property type="entry name" value="Leu-rich_rpt"/>
</dbReference>
<keyword evidence="2" id="KW-0433">Leucine-rich repeat</keyword>
<dbReference type="FunCoup" id="A0A2V0P9P0">
    <property type="interactions" value="790"/>
</dbReference>
<dbReference type="Gene3D" id="3.80.10.10">
    <property type="entry name" value="Ribonuclease Inhibitor"/>
    <property type="match status" value="3"/>
</dbReference>
<evidence type="ECO:0000313" key="7">
    <source>
        <dbReference type="Proteomes" id="UP000247498"/>
    </source>
</evidence>
<proteinExistence type="predicted"/>
<dbReference type="PROSITE" id="PS51450">
    <property type="entry name" value="LRR"/>
    <property type="match status" value="5"/>
</dbReference>
<name>A0A2V0P9P0_9CHLO</name>
<dbReference type="SUPFAM" id="SSF52058">
    <property type="entry name" value="L domain-like"/>
    <property type="match status" value="1"/>
</dbReference>
<dbReference type="PANTHER" id="PTHR45973:SF9">
    <property type="entry name" value="LEUCINE-RICH REPEAT-CONTAINING PROTEIN 46"/>
    <property type="match status" value="1"/>
</dbReference>
<reference evidence="6 7" key="1">
    <citation type="journal article" date="2018" name="Sci. Rep.">
        <title>Raphidocelis subcapitata (=Pseudokirchneriella subcapitata) provides an insight into genome evolution and environmental adaptations in the Sphaeropleales.</title>
        <authorList>
            <person name="Suzuki S."/>
            <person name="Yamaguchi H."/>
            <person name="Nakajima N."/>
            <person name="Kawachi M."/>
        </authorList>
    </citation>
    <scope>NUCLEOTIDE SEQUENCE [LARGE SCALE GENOMIC DNA]</scope>
    <source>
        <strain evidence="6 7">NIES-35</strain>
    </source>
</reference>